<dbReference type="PANTHER" id="PTHR42877">
    <property type="entry name" value="L-ORNITHINE N(5)-MONOOXYGENASE-RELATED"/>
    <property type="match status" value="1"/>
</dbReference>
<evidence type="ECO:0008006" key="7">
    <source>
        <dbReference type="Google" id="ProtNLM"/>
    </source>
</evidence>
<sequence length="601" mass="67132">MAPHTTLTDSPSSQPELLAKKSVETLGLPTSAPSKTQEPGATTFSLEEHPIDATPPLKVIVIGAGIAGINAGILFPIKVPHLSLTIYEKNAEVGGTWFENIYPGVRCDLPAHVYQSTFSPNPAWSEHYATGPEILEYWKSVARKYEVYKYIRFSRRIKKAEWNVETKRWEVTVENVETGEVVVDEADVLVTAIGHFNAWKLPEYPGIEEFEGHLRHSSNWDPTFEPEGKRIAIIGNGASGLQITPQLQKVASHIDHYVRNPTWVATSFGGEERKLEPFTPDQLSSFQDPATYHAFRKPLESQFFRRFSSIFKGSDTNIALRNSIVEKTVERLKDKPELVEGIFPSFSPSCRRLTPGPGYLEALTKDNLEYIRTPIKRFTKGGIETVDGVERKVDAIICSTGANVSFAPPFPIVSSGIDLSEAWKPTGSIGFPKTYLGVAAPKFPNFFFIGGPSATGYAGTIPHSYETQAVYIAKILRKIATQGIVSITPSDGAADEFHTYADAFWPKTVLSEECSSWYNGGVKGGRVRGLWPGSSTHATLARREPRWEDFVYERKSANRFAYFGNGWSSRELREEDVDLTPYLRRPEEVDLRSYHEGWWDA</sequence>
<proteinExistence type="inferred from homology"/>
<comment type="similarity">
    <text evidence="1">Belongs to the FAD-binding monooxygenase family.</text>
</comment>
<comment type="caution">
    <text evidence="5">The sequence shown here is derived from an EMBL/GenBank/DDBJ whole genome shotgun (WGS) entry which is preliminary data.</text>
</comment>
<keyword evidence="2" id="KW-0285">Flavoprotein</keyword>
<dbReference type="SUPFAM" id="SSF51905">
    <property type="entry name" value="FAD/NAD(P)-binding domain"/>
    <property type="match status" value="2"/>
</dbReference>
<dbReference type="GO" id="GO:0050660">
    <property type="term" value="F:flavin adenine dinucleotide binding"/>
    <property type="evidence" value="ECO:0007669"/>
    <property type="project" value="InterPro"/>
</dbReference>
<dbReference type="AlphaFoldDB" id="A0A5J5F557"/>
<evidence type="ECO:0000256" key="1">
    <source>
        <dbReference type="ARBA" id="ARBA00010139"/>
    </source>
</evidence>
<evidence type="ECO:0000313" key="6">
    <source>
        <dbReference type="Proteomes" id="UP000326924"/>
    </source>
</evidence>
<keyword evidence="3" id="KW-0274">FAD</keyword>
<dbReference type="Gene3D" id="3.50.50.60">
    <property type="entry name" value="FAD/NAD(P)-binding domain"/>
    <property type="match status" value="2"/>
</dbReference>
<dbReference type="OrthoDB" id="74360at2759"/>
<dbReference type="EMBL" id="VXIS01000035">
    <property type="protein sequence ID" value="KAA8911483.1"/>
    <property type="molecule type" value="Genomic_DNA"/>
</dbReference>
<protein>
    <recommendedName>
        <fullName evidence="7">FAD/NAD(P)-binding domain-containing protein</fullName>
    </recommendedName>
</protein>
<dbReference type="InParanoid" id="A0A5J5F557"/>
<organism evidence="5 6">
    <name type="scientific">Sphaerosporella brunnea</name>
    <dbReference type="NCBI Taxonomy" id="1250544"/>
    <lineage>
        <taxon>Eukaryota</taxon>
        <taxon>Fungi</taxon>
        <taxon>Dikarya</taxon>
        <taxon>Ascomycota</taxon>
        <taxon>Pezizomycotina</taxon>
        <taxon>Pezizomycetes</taxon>
        <taxon>Pezizales</taxon>
        <taxon>Pyronemataceae</taxon>
        <taxon>Sphaerosporella</taxon>
    </lineage>
</organism>
<dbReference type="Pfam" id="PF00743">
    <property type="entry name" value="FMO-like"/>
    <property type="match status" value="1"/>
</dbReference>
<dbReference type="Proteomes" id="UP000326924">
    <property type="component" value="Unassembled WGS sequence"/>
</dbReference>
<dbReference type="GO" id="GO:0004499">
    <property type="term" value="F:N,N-dimethylaniline monooxygenase activity"/>
    <property type="evidence" value="ECO:0007669"/>
    <property type="project" value="InterPro"/>
</dbReference>
<dbReference type="InterPro" id="IPR051209">
    <property type="entry name" value="FAD-bind_Monooxygenase_sf"/>
</dbReference>
<evidence type="ECO:0000256" key="4">
    <source>
        <dbReference type="ARBA" id="ARBA00023002"/>
    </source>
</evidence>
<name>A0A5J5F557_9PEZI</name>
<gene>
    <name evidence="5" type="ORF">FN846DRAFT_1000864</name>
</gene>
<keyword evidence="6" id="KW-1185">Reference proteome</keyword>
<accession>A0A5J5F557</accession>
<evidence type="ECO:0000256" key="2">
    <source>
        <dbReference type="ARBA" id="ARBA00022630"/>
    </source>
</evidence>
<reference evidence="5 6" key="1">
    <citation type="submission" date="2019-09" db="EMBL/GenBank/DDBJ databases">
        <title>Draft genome of the ectomycorrhizal ascomycete Sphaerosporella brunnea.</title>
        <authorList>
            <consortium name="DOE Joint Genome Institute"/>
            <person name="Benucci G.M."/>
            <person name="Marozzi G."/>
            <person name="Antonielli L."/>
            <person name="Sanchez S."/>
            <person name="Marco P."/>
            <person name="Wang X."/>
            <person name="Falini L.B."/>
            <person name="Barry K."/>
            <person name="Haridas S."/>
            <person name="Lipzen A."/>
            <person name="Labutti K."/>
            <person name="Grigoriev I.V."/>
            <person name="Murat C."/>
            <person name="Martin F."/>
            <person name="Albertini E."/>
            <person name="Donnini D."/>
            <person name="Bonito G."/>
        </authorList>
    </citation>
    <scope>NUCLEOTIDE SEQUENCE [LARGE SCALE GENOMIC DNA]</scope>
    <source>
        <strain evidence="5 6">Sb_GMNB300</strain>
    </source>
</reference>
<dbReference type="InterPro" id="IPR020946">
    <property type="entry name" value="Flavin_mOase-like"/>
</dbReference>
<evidence type="ECO:0000313" key="5">
    <source>
        <dbReference type="EMBL" id="KAA8911483.1"/>
    </source>
</evidence>
<keyword evidence="4" id="KW-0560">Oxidoreductase</keyword>
<evidence type="ECO:0000256" key="3">
    <source>
        <dbReference type="ARBA" id="ARBA00022827"/>
    </source>
</evidence>
<dbReference type="GO" id="GO:0050661">
    <property type="term" value="F:NADP binding"/>
    <property type="evidence" value="ECO:0007669"/>
    <property type="project" value="InterPro"/>
</dbReference>
<dbReference type="PANTHER" id="PTHR42877:SF6">
    <property type="entry name" value="MONOOXYGENASE, PUTATIVE (AFU_ORTHOLOGUE AFUA_3G15050)-RELATED"/>
    <property type="match status" value="1"/>
</dbReference>
<dbReference type="InterPro" id="IPR036188">
    <property type="entry name" value="FAD/NAD-bd_sf"/>
</dbReference>